<evidence type="ECO:0000313" key="2">
    <source>
        <dbReference type="EMBL" id="MBO9202869.1"/>
    </source>
</evidence>
<keyword evidence="3" id="KW-1185">Reference proteome</keyword>
<accession>A0ABS3YYG2</accession>
<evidence type="ECO:0000313" key="3">
    <source>
        <dbReference type="Proteomes" id="UP000677244"/>
    </source>
</evidence>
<proteinExistence type="predicted"/>
<name>A0ABS3YYG2_9BACT</name>
<gene>
    <name evidence="2" type="ORF">J7I42_21445</name>
</gene>
<dbReference type="InterPro" id="IPR023214">
    <property type="entry name" value="HAD_sf"/>
</dbReference>
<dbReference type="Gene3D" id="3.40.50.1000">
    <property type="entry name" value="HAD superfamily/HAD-like"/>
    <property type="match status" value="1"/>
</dbReference>
<reference evidence="2 3" key="1">
    <citation type="submission" date="2021-03" db="EMBL/GenBank/DDBJ databases">
        <title>Assistant Professor.</title>
        <authorList>
            <person name="Huq M.A."/>
        </authorList>
    </citation>
    <scope>NUCLEOTIDE SEQUENCE [LARGE SCALE GENOMIC DNA]</scope>
    <source>
        <strain evidence="2 3">MAH-29</strain>
    </source>
</reference>
<dbReference type="RefSeq" id="WP_209140923.1">
    <property type="nucleotide sequence ID" value="NZ_JAGHKO010000005.1"/>
</dbReference>
<dbReference type="CDD" id="cd01427">
    <property type="entry name" value="HAD_like"/>
    <property type="match status" value="1"/>
</dbReference>
<dbReference type="SUPFAM" id="SSF56784">
    <property type="entry name" value="HAD-like"/>
    <property type="match status" value="1"/>
</dbReference>
<dbReference type="EMBL" id="JAGHKO010000005">
    <property type="protein sequence ID" value="MBO9202869.1"/>
    <property type="molecule type" value="Genomic_DNA"/>
</dbReference>
<feature type="region of interest" description="Disordered" evidence="1">
    <location>
        <begin position="30"/>
        <end position="51"/>
    </location>
</feature>
<dbReference type="PROSITE" id="PS51257">
    <property type="entry name" value="PROKAR_LIPOPROTEIN"/>
    <property type="match status" value="1"/>
</dbReference>
<dbReference type="Pfam" id="PF12710">
    <property type="entry name" value="HAD"/>
    <property type="match status" value="1"/>
</dbReference>
<protein>
    <submittedName>
        <fullName evidence="2">Haloacid dehalogenase-like hydrolase</fullName>
    </submittedName>
</protein>
<dbReference type="Proteomes" id="UP000677244">
    <property type="component" value="Unassembled WGS sequence"/>
</dbReference>
<dbReference type="InterPro" id="IPR036412">
    <property type="entry name" value="HAD-like_sf"/>
</dbReference>
<evidence type="ECO:0000256" key="1">
    <source>
        <dbReference type="SAM" id="MobiDB-lite"/>
    </source>
</evidence>
<sequence length="345" mass="39191">MNCEKRATIYLLLLLVLVFGVMGCSNNNKEEKETKEGKNNQSVKTDPLPSWNDGPLKKSIIAYIKSVSDTASHSFIPVIDRIATFDNDGTLWAERPYVQALFVQYRVRRMVKDNPALANKQPFKAVLEKDAAYFENGGEKAVMGLIAAMHTGMTEDKFELAVHDFFAYATYPRWNVPIKEIIYEPQLELLQYLRSNGFTIFICTGGTVEFVRGISYQLYDIPKYQVIGTTFKYQYNDSTKSVIRETAINQVNDKEGKPVSIQARIGQPPVFACGNEGGEGDIAMLNFCQGSRYPSYQLLVNHDDSTREFYYQERSNASLNAAAKNNWHVISMKNDWKKVFAEVKQ</sequence>
<comment type="caution">
    <text evidence="2">The sequence shown here is derived from an EMBL/GenBank/DDBJ whole genome shotgun (WGS) entry which is preliminary data.</text>
</comment>
<organism evidence="2 3">
    <name type="scientific">Niastella soli</name>
    <dbReference type="NCBI Taxonomy" id="2821487"/>
    <lineage>
        <taxon>Bacteria</taxon>
        <taxon>Pseudomonadati</taxon>
        <taxon>Bacteroidota</taxon>
        <taxon>Chitinophagia</taxon>
        <taxon>Chitinophagales</taxon>
        <taxon>Chitinophagaceae</taxon>
        <taxon>Niastella</taxon>
    </lineage>
</organism>